<dbReference type="EMBL" id="LWDX02062397">
    <property type="protein sequence ID" value="OEL16639.1"/>
    <property type="molecule type" value="Genomic_DNA"/>
</dbReference>
<name>A0A1E5UUR9_9POAL</name>
<keyword evidence="1" id="KW-0812">Transmembrane</keyword>
<gene>
    <name evidence="2" type="ORF">BAE44_0022343</name>
</gene>
<feature type="transmembrane region" description="Helical" evidence="1">
    <location>
        <begin position="43"/>
        <end position="63"/>
    </location>
</feature>
<reference evidence="2 3" key="1">
    <citation type="submission" date="2016-09" db="EMBL/GenBank/DDBJ databases">
        <title>The draft genome of Dichanthelium oligosanthes: A C3 panicoid grass species.</title>
        <authorList>
            <person name="Studer A.J."/>
            <person name="Schnable J.C."/>
            <person name="Brutnell T.P."/>
        </authorList>
    </citation>
    <scope>NUCLEOTIDE SEQUENCE [LARGE SCALE GENOMIC DNA]</scope>
    <source>
        <strain evidence="3">cv. Kellogg 1175</strain>
        <tissue evidence="2">Leaf</tissue>
    </source>
</reference>
<keyword evidence="1" id="KW-1133">Transmembrane helix</keyword>
<feature type="transmembrane region" description="Helical" evidence="1">
    <location>
        <begin position="136"/>
        <end position="159"/>
    </location>
</feature>
<evidence type="ECO:0000256" key="1">
    <source>
        <dbReference type="SAM" id="Phobius"/>
    </source>
</evidence>
<dbReference type="OrthoDB" id="677216at2759"/>
<accession>A0A1E5UUR9</accession>
<keyword evidence="3" id="KW-1185">Reference proteome</keyword>
<keyword evidence="1" id="KW-0472">Membrane</keyword>
<dbReference type="AlphaFoldDB" id="A0A1E5UUR9"/>
<feature type="transmembrane region" description="Helical" evidence="1">
    <location>
        <begin position="75"/>
        <end position="97"/>
    </location>
</feature>
<protein>
    <submittedName>
        <fullName evidence="2">Uncharacterized protein</fullName>
    </submittedName>
</protein>
<organism evidence="2 3">
    <name type="scientific">Dichanthelium oligosanthes</name>
    <dbReference type="NCBI Taxonomy" id="888268"/>
    <lineage>
        <taxon>Eukaryota</taxon>
        <taxon>Viridiplantae</taxon>
        <taxon>Streptophyta</taxon>
        <taxon>Embryophyta</taxon>
        <taxon>Tracheophyta</taxon>
        <taxon>Spermatophyta</taxon>
        <taxon>Magnoliopsida</taxon>
        <taxon>Liliopsida</taxon>
        <taxon>Poales</taxon>
        <taxon>Poaceae</taxon>
        <taxon>PACMAD clade</taxon>
        <taxon>Panicoideae</taxon>
        <taxon>Panicodae</taxon>
        <taxon>Paniceae</taxon>
        <taxon>Dichantheliinae</taxon>
        <taxon>Dichanthelium</taxon>
    </lineage>
</organism>
<evidence type="ECO:0000313" key="2">
    <source>
        <dbReference type="EMBL" id="OEL16639.1"/>
    </source>
</evidence>
<dbReference type="Proteomes" id="UP000095767">
    <property type="component" value="Unassembled WGS sequence"/>
</dbReference>
<proteinExistence type="predicted"/>
<sequence length="241" mass="26355">MPPPVEDEEEERPWPPPMRMKLAPYAMYRVFGGMGPAGDKLGAAYVGLHFALYAIRALSLSPVAERALFWAPVHLAVQSLCFAATALILVAFIRWYMAVDGVYVVEYEPPPQQPPRAAAIVVEQLPPPPPEMDMCAAFFAQIGIGLSLFPFSLVPWYVLPSLIRLSYDFLLLNNCTDTSAGLLLSSSRTQGAGVTVGDSYFGSRIFAITVQQRRGRRDNLASPAEDLRNHSATEAGVAEII</sequence>
<comment type="caution">
    <text evidence="2">The sequence shown here is derived from an EMBL/GenBank/DDBJ whole genome shotgun (WGS) entry which is preliminary data.</text>
</comment>
<evidence type="ECO:0000313" key="3">
    <source>
        <dbReference type="Proteomes" id="UP000095767"/>
    </source>
</evidence>